<evidence type="ECO:0000313" key="4">
    <source>
        <dbReference type="EMBL" id="CUU43730.1"/>
    </source>
</evidence>
<dbReference type="InterPro" id="IPR003812">
    <property type="entry name" value="Fido"/>
</dbReference>
<dbReference type="Pfam" id="PF02661">
    <property type="entry name" value="Fic"/>
    <property type="match status" value="1"/>
</dbReference>
<sequence length="226" mass="25058">MSGDEPAATRRHSVAADAEVITDPKARAEAEARNGLRQFDLGLRIVEDALAKRAFRLRSSLILSLHREALTGISPLAGNWRPAGVGIEGSRHQPVGAHLVPELIEELCDYVNDNWEAKTALHLAAYIMWRLNWIHPFSDGNGRTSRILSYVVLCIRIGYVLPGSKTIPDQIVDNRKPYFDALEAADDAWKTGIIDLNRMEKLLESLLAVQLTDILDQAAGTHHLEP</sequence>
<dbReference type="InterPro" id="IPR036597">
    <property type="entry name" value="Fido-like_dom_sf"/>
</dbReference>
<feature type="binding site" evidence="2">
    <location>
        <begin position="139"/>
        <end position="146"/>
    </location>
    <ligand>
        <name>ATP</name>
        <dbReference type="ChEBI" id="CHEBI:30616"/>
    </ligand>
</feature>
<keyword evidence="4" id="KW-0131">Cell cycle</keyword>
<evidence type="ECO:0000256" key="1">
    <source>
        <dbReference type="PIRSR" id="PIRSR640198-1"/>
    </source>
</evidence>
<dbReference type="Proteomes" id="UP000065734">
    <property type="component" value="Chromosome I"/>
</dbReference>
<dbReference type="GO" id="GO:0005524">
    <property type="term" value="F:ATP binding"/>
    <property type="evidence" value="ECO:0007669"/>
    <property type="project" value="UniProtKB-KW"/>
</dbReference>
<dbReference type="KEGG" id="bvr:BVIR_3312"/>
<keyword evidence="2" id="KW-0067">ATP-binding</keyword>
<evidence type="ECO:0000313" key="5">
    <source>
        <dbReference type="Proteomes" id="UP000065734"/>
    </source>
</evidence>
<feature type="domain" description="Fido" evidence="3">
    <location>
        <begin position="57"/>
        <end position="208"/>
    </location>
</feature>
<feature type="active site" evidence="1">
    <location>
        <position position="135"/>
    </location>
</feature>
<name>A0A0P0IIY4_BLAVI</name>
<evidence type="ECO:0000256" key="2">
    <source>
        <dbReference type="PIRSR" id="PIRSR640198-2"/>
    </source>
</evidence>
<organism evidence="4 5">
    <name type="scientific">Blastochloris viridis</name>
    <name type="common">Rhodopseudomonas viridis</name>
    <dbReference type="NCBI Taxonomy" id="1079"/>
    <lineage>
        <taxon>Bacteria</taxon>
        <taxon>Pseudomonadati</taxon>
        <taxon>Pseudomonadota</taxon>
        <taxon>Alphaproteobacteria</taxon>
        <taxon>Hyphomicrobiales</taxon>
        <taxon>Blastochloridaceae</taxon>
        <taxon>Blastochloris</taxon>
    </lineage>
</organism>
<dbReference type="PATRIC" id="fig|1079.6.peg.3478"/>
<dbReference type="AlphaFoldDB" id="A0A0P0IIY4"/>
<dbReference type="PROSITE" id="PS51459">
    <property type="entry name" value="FIDO"/>
    <property type="match status" value="1"/>
</dbReference>
<dbReference type="PANTHER" id="PTHR13504:SF38">
    <property type="entry name" value="FIDO DOMAIN-CONTAINING PROTEIN"/>
    <property type="match status" value="1"/>
</dbReference>
<reference evidence="5" key="1">
    <citation type="journal article" date="2016" name="Genome Announc.">
        <title>Revised genome sequence of the purple photosynthetic bacterium Blastochloris viridis.</title>
        <authorList>
            <person name="Liu L.N."/>
            <person name="Faulkner M."/>
            <person name="Liu X."/>
            <person name="Huang F."/>
            <person name="Darby A.C."/>
            <person name="Hall N."/>
        </authorList>
    </citation>
    <scope>NUCLEOTIDE SEQUENCE [LARGE SCALE GENOMIC DNA]</scope>
    <source>
        <strain evidence="5">ATCC 19567 / DSM 133 / F</strain>
    </source>
</reference>
<keyword evidence="5" id="KW-1185">Reference proteome</keyword>
<dbReference type="EMBL" id="LN907867">
    <property type="protein sequence ID" value="CUU43730.1"/>
    <property type="molecule type" value="Genomic_DNA"/>
</dbReference>
<dbReference type="Gene3D" id="1.10.3290.10">
    <property type="entry name" value="Fido-like domain"/>
    <property type="match status" value="1"/>
</dbReference>
<dbReference type="GO" id="GO:0051301">
    <property type="term" value="P:cell division"/>
    <property type="evidence" value="ECO:0007669"/>
    <property type="project" value="UniProtKB-KW"/>
</dbReference>
<dbReference type="OrthoDB" id="9813719at2"/>
<dbReference type="SUPFAM" id="SSF140931">
    <property type="entry name" value="Fic-like"/>
    <property type="match status" value="1"/>
</dbReference>
<dbReference type="InterPro" id="IPR040198">
    <property type="entry name" value="Fido_containing"/>
</dbReference>
<keyword evidence="4" id="KW-0132">Cell division</keyword>
<dbReference type="STRING" id="1079.BVIR_3312"/>
<keyword evidence="2" id="KW-0547">Nucleotide-binding</keyword>
<dbReference type="PANTHER" id="PTHR13504">
    <property type="entry name" value="FIDO DOMAIN-CONTAINING PROTEIN DDB_G0283145"/>
    <property type="match status" value="1"/>
</dbReference>
<dbReference type="RefSeq" id="WP_055038545.1">
    <property type="nucleotide sequence ID" value="NZ_AP014854.2"/>
</dbReference>
<accession>A0A0P0IIY4</accession>
<proteinExistence type="predicted"/>
<protein>
    <submittedName>
        <fullName evidence="4">Protein involved in cell division</fullName>
    </submittedName>
</protein>
<gene>
    <name evidence="4" type="ORF">BVIRIDIS_27560</name>
</gene>
<evidence type="ECO:0000259" key="3">
    <source>
        <dbReference type="PROSITE" id="PS51459"/>
    </source>
</evidence>